<dbReference type="GO" id="GO:0005524">
    <property type="term" value="F:ATP binding"/>
    <property type="evidence" value="ECO:0007669"/>
    <property type="project" value="UniProtKB-KW"/>
</dbReference>
<dbReference type="EMBL" id="CP047156">
    <property type="protein sequence ID" value="QHC00729.1"/>
    <property type="molecule type" value="Genomic_DNA"/>
</dbReference>
<dbReference type="PANTHER" id="PTHR42781:SF4">
    <property type="entry name" value="SPERMIDINE_PUTRESCINE IMPORT ATP-BINDING PROTEIN POTA"/>
    <property type="match status" value="1"/>
</dbReference>
<protein>
    <submittedName>
        <fullName evidence="5">ATP-binding cassette domain-containing protein</fullName>
    </submittedName>
</protein>
<dbReference type="SMART" id="SM00382">
    <property type="entry name" value="AAA"/>
    <property type="match status" value="1"/>
</dbReference>
<dbReference type="SUPFAM" id="SSF50331">
    <property type="entry name" value="MOP-like"/>
    <property type="match status" value="1"/>
</dbReference>
<reference evidence="5 6" key="1">
    <citation type="journal article" date="2018" name="Int. J. Syst. Evol. Microbiol.">
        <title>Epidermidibacterium keratini gen. nov., sp. nov., a member of the family Sporichthyaceae, isolated from keratin epidermis.</title>
        <authorList>
            <person name="Lee D.G."/>
            <person name="Trujillo M.E."/>
            <person name="Kang S."/>
            <person name="Nam J.J."/>
            <person name="Kim Y.J."/>
        </authorList>
    </citation>
    <scope>NUCLEOTIDE SEQUENCE [LARGE SCALE GENOMIC DNA]</scope>
    <source>
        <strain evidence="5 6">EPI-7</strain>
    </source>
</reference>
<evidence type="ECO:0000256" key="2">
    <source>
        <dbReference type="ARBA" id="ARBA00022741"/>
    </source>
</evidence>
<dbReference type="InterPro" id="IPR003593">
    <property type="entry name" value="AAA+_ATPase"/>
</dbReference>
<dbReference type="Pfam" id="PF00005">
    <property type="entry name" value="ABC_tran"/>
    <property type="match status" value="1"/>
</dbReference>
<accession>A0A7L4YPK2</accession>
<evidence type="ECO:0000256" key="1">
    <source>
        <dbReference type="ARBA" id="ARBA00022448"/>
    </source>
</evidence>
<keyword evidence="3 5" id="KW-0067">ATP-binding</keyword>
<evidence type="ECO:0000259" key="4">
    <source>
        <dbReference type="PROSITE" id="PS50893"/>
    </source>
</evidence>
<dbReference type="AlphaFoldDB" id="A0A7L4YPK2"/>
<dbReference type="InterPro" id="IPR003439">
    <property type="entry name" value="ABC_transporter-like_ATP-bd"/>
</dbReference>
<evidence type="ECO:0000256" key="3">
    <source>
        <dbReference type="ARBA" id="ARBA00022840"/>
    </source>
</evidence>
<dbReference type="Pfam" id="PF08402">
    <property type="entry name" value="TOBE_2"/>
    <property type="match status" value="1"/>
</dbReference>
<feature type="domain" description="ABC transporter" evidence="4">
    <location>
        <begin position="8"/>
        <end position="244"/>
    </location>
</feature>
<dbReference type="InParanoid" id="A0A7L4YPK2"/>
<organism evidence="5 6">
    <name type="scientific">Epidermidibacterium keratini</name>
    <dbReference type="NCBI Taxonomy" id="1891644"/>
    <lineage>
        <taxon>Bacteria</taxon>
        <taxon>Bacillati</taxon>
        <taxon>Actinomycetota</taxon>
        <taxon>Actinomycetes</taxon>
        <taxon>Sporichthyales</taxon>
        <taxon>Sporichthyaceae</taxon>
        <taxon>Epidermidibacterium</taxon>
    </lineage>
</organism>
<keyword evidence="1" id="KW-0813">Transport</keyword>
<name>A0A7L4YPK2_9ACTN</name>
<evidence type="ECO:0000313" key="6">
    <source>
        <dbReference type="Proteomes" id="UP000463857"/>
    </source>
</evidence>
<dbReference type="InterPro" id="IPR008995">
    <property type="entry name" value="Mo/tungstate-bd_C_term_dom"/>
</dbReference>
<dbReference type="PROSITE" id="PS50893">
    <property type="entry name" value="ABC_TRANSPORTER_2"/>
    <property type="match status" value="1"/>
</dbReference>
<dbReference type="Proteomes" id="UP000463857">
    <property type="component" value="Chromosome"/>
</dbReference>
<dbReference type="PANTHER" id="PTHR42781">
    <property type="entry name" value="SPERMIDINE/PUTRESCINE IMPORT ATP-BINDING PROTEIN POTA"/>
    <property type="match status" value="1"/>
</dbReference>
<dbReference type="InterPro" id="IPR013611">
    <property type="entry name" value="Transp-assoc_OB_typ2"/>
</dbReference>
<dbReference type="FunCoup" id="A0A7L4YPK2">
    <property type="interactions" value="54"/>
</dbReference>
<evidence type="ECO:0000313" key="5">
    <source>
        <dbReference type="EMBL" id="QHC00729.1"/>
    </source>
</evidence>
<proteinExistence type="predicted"/>
<keyword evidence="6" id="KW-1185">Reference proteome</keyword>
<keyword evidence="2" id="KW-0547">Nucleotide-binding</keyword>
<sequence length="356" mass="37771">MGRRAPRVSFLDAHVDVPRRDFDVTLDLLAEPGEVIALLGPNGSGKSTTLGALVGLIAPRSGHVRVGGEVLHDLAEGIWLPPDQRGVGMVFQNGRLFPHLSALDNVAFGPRSRGASKGDAETTARAALARIGALELAAAKPGGLSGGQAQRVALARALATDPGLLLLDEPMSALDARSRIAVRAELRTHLADFDGVAIVVTHDLYDAAALADRMLVIEHGRVVQSGTPYDVASRPATDYVADLAGVVVLPAESDGRLLRLAPGYEIAREHEPGEVQVVVHPRDVRLREDDDPGPGWPATVDSIDPQGTVTRVGLVCRDGPRIVSEVDTLDVGRRRLAPGVPARAWVDSTNLVVYRR</sequence>
<dbReference type="OrthoDB" id="3180400at2"/>
<gene>
    <name evidence="5" type="ORF">EK0264_10800</name>
</gene>
<dbReference type="KEGG" id="eke:EK0264_10800"/>
<dbReference type="SUPFAM" id="SSF52540">
    <property type="entry name" value="P-loop containing nucleoside triphosphate hydrolases"/>
    <property type="match status" value="1"/>
</dbReference>
<dbReference type="PROSITE" id="PS00211">
    <property type="entry name" value="ABC_TRANSPORTER_1"/>
    <property type="match status" value="1"/>
</dbReference>
<dbReference type="InterPro" id="IPR027417">
    <property type="entry name" value="P-loop_NTPase"/>
</dbReference>
<dbReference type="InterPro" id="IPR017871">
    <property type="entry name" value="ABC_transporter-like_CS"/>
</dbReference>
<dbReference type="Gene3D" id="3.40.50.300">
    <property type="entry name" value="P-loop containing nucleotide triphosphate hydrolases"/>
    <property type="match status" value="1"/>
</dbReference>
<dbReference type="GO" id="GO:0016887">
    <property type="term" value="F:ATP hydrolysis activity"/>
    <property type="evidence" value="ECO:0007669"/>
    <property type="project" value="InterPro"/>
</dbReference>
<dbReference type="InterPro" id="IPR050093">
    <property type="entry name" value="ABC_SmlMolc_Importer"/>
</dbReference>